<comment type="caution">
    <text evidence="2">The sequence shown here is derived from an EMBL/GenBank/DDBJ whole genome shotgun (WGS) entry which is preliminary data.</text>
</comment>
<accession>A0ABW0RY65</accession>
<feature type="compositionally biased region" description="Low complexity" evidence="1">
    <location>
        <begin position="38"/>
        <end position="49"/>
    </location>
</feature>
<dbReference type="EMBL" id="JBHSMZ010000004">
    <property type="protein sequence ID" value="MFC5548198.1"/>
    <property type="molecule type" value="Genomic_DNA"/>
</dbReference>
<reference evidence="3" key="1">
    <citation type="journal article" date="2019" name="Int. J. Syst. Evol. Microbiol.">
        <title>The Global Catalogue of Microorganisms (GCM) 10K type strain sequencing project: providing services to taxonomists for standard genome sequencing and annotation.</title>
        <authorList>
            <consortium name="The Broad Institute Genomics Platform"/>
            <consortium name="The Broad Institute Genome Sequencing Center for Infectious Disease"/>
            <person name="Wu L."/>
            <person name="Ma J."/>
        </authorList>
    </citation>
    <scope>NUCLEOTIDE SEQUENCE [LARGE SCALE GENOMIC DNA]</scope>
    <source>
        <strain evidence="3">CGMCC 4.5798</strain>
    </source>
</reference>
<organism evidence="2 3">
    <name type="scientific">Massilia aerilata</name>
    <dbReference type="NCBI Taxonomy" id="453817"/>
    <lineage>
        <taxon>Bacteria</taxon>
        <taxon>Pseudomonadati</taxon>
        <taxon>Pseudomonadota</taxon>
        <taxon>Betaproteobacteria</taxon>
        <taxon>Burkholderiales</taxon>
        <taxon>Oxalobacteraceae</taxon>
        <taxon>Telluria group</taxon>
        <taxon>Massilia</taxon>
    </lineage>
</organism>
<feature type="compositionally biased region" description="Polar residues" evidence="1">
    <location>
        <begin position="1"/>
        <end position="10"/>
    </location>
</feature>
<feature type="region of interest" description="Disordered" evidence="1">
    <location>
        <begin position="37"/>
        <end position="61"/>
    </location>
</feature>
<keyword evidence="3" id="KW-1185">Reference proteome</keyword>
<gene>
    <name evidence="2" type="ORF">ACFPO9_06680</name>
</gene>
<evidence type="ECO:0000256" key="1">
    <source>
        <dbReference type="SAM" id="MobiDB-lite"/>
    </source>
</evidence>
<proteinExistence type="predicted"/>
<evidence type="ECO:0000313" key="3">
    <source>
        <dbReference type="Proteomes" id="UP001596086"/>
    </source>
</evidence>
<protein>
    <submittedName>
        <fullName evidence="2">Uncharacterized protein</fullName>
    </submittedName>
</protein>
<name>A0ABW0RY65_9BURK</name>
<dbReference type="RefSeq" id="WP_379768692.1">
    <property type="nucleotide sequence ID" value="NZ_JBHSMZ010000004.1"/>
</dbReference>
<sequence>MNTETNNQGASGRHIPVPPAGGSWSFDESKWAWISNDPAPSEEASAAAAVDMVTTEQEQGA</sequence>
<feature type="region of interest" description="Disordered" evidence="1">
    <location>
        <begin position="1"/>
        <end position="23"/>
    </location>
</feature>
<evidence type="ECO:0000313" key="2">
    <source>
        <dbReference type="EMBL" id="MFC5548198.1"/>
    </source>
</evidence>
<dbReference type="Proteomes" id="UP001596086">
    <property type="component" value="Unassembled WGS sequence"/>
</dbReference>